<dbReference type="NCBIfam" id="NF038032">
    <property type="entry name" value="CehA_McbA_metalo"/>
    <property type="match status" value="1"/>
</dbReference>
<dbReference type="SMART" id="SM00481">
    <property type="entry name" value="POLIIIAc"/>
    <property type="match status" value="1"/>
</dbReference>
<proteinExistence type="predicted"/>
<dbReference type="InterPro" id="IPR004013">
    <property type="entry name" value="PHP_dom"/>
</dbReference>
<gene>
    <name evidence="2" type="ORF">PAECIP111802_03330</name>
</gene>
<dbReference type="PANTHER" id="PTHR42924:SF3">
    <property type="entry name" value="POLYMERASE_HISTIDINOL PHOSPHATASE N-TERMINAL DOMAIN-CONTAINING PROTEIN"/>
    <property type="match status" value="1"/>
</dbReference>
<keyword evidence="3" id="KW-1185">Reference proteome</keyword>
<evidence type="ECO:0000313" key="3">
    <source>
        <dbReference type="Proteomes" id="UP000730618"/>
    </source>
</evidence>
<dbReference type="Proteomes" id="UP000730618">
    <property type="component" value="Unassembled WGS sequence"/>
</dbReference>
<dbReference type="InterPro" id="IPR052018">
    <property type="entry name" value="PHP_domain"/>
</dbReference>
<accession>A0ABM8VIW9</accession>
<dbReference type="RefSeq" id="WP_218099639.1">
    <property type="nucleotide sequence ID" value="NZ_CAJVCE010000008.1"/>
</dbReference>
<dbReference type="Pfam" id="PF02811">
    <property type="entry name" value="PHP"/>
    <property type="match status" value="1"/>
</dbReference>
<evidence type="ECO:0000259" key="1">
    <source>
        <dbReference type="SMART" id="SM00481"/>
    </source>
</evidence>
<feature type="domain" description="Polymerase/histidinol phosphatase N-terminal" evidence="1">
    <location>
        <begin position="11"/>
        <end position="76"/>
    </location>
</feature>
<sequence>MNDAQKRWLPFELHTHTFHSDGKQTLLELAEGAKALGFSGVALTDHNTMTGLAGKEHVSRQTGVEIIPGLEWTTFFGHMVTLGIKEYVDWRNLSPFHLHRGIEDVHRQGGLAGVAHPFRVGSPMCTGCFWEFEVSDWRQIDYIEVWSGLFPSIQRINARAFAFWTDLLNRGFRIAATSGRDWHVPGPVSEPVSATFLGLSAAAANPESQPLADAAVDALRHGAASVSVGPLPLLSVRTEDGRELAGIGEAVMIPQGEPRKAVLASLSVDFAARDGQWELQKRTVEFRLNSNRGELAATELSRDRPVATCPIDASGVTWLRGEMYGVMHGVHTMIGFTNPIYFDIH</sequence>
<comment type="caution">
    <text evidence="2">The sequence shown here is derived from an EMBL/GenBank/DDBJ whole genome shotgun (WGS) entry which is preliminary data.</text>
</comment>
<dbReference type="InterPro" id="IPR003141">
    <property type="entry name" value="Pol/His_phosphatase_N"/>
</dbReference>
<protein>
    <recommendedName>
        <fullName evidence="1">Polymerase/histidinol phosphatase N-terminal domain-containing protein</fullName>
    </recommendedName>
</protein>
<reference evidence="2 3" key="1">
    <citation type="submission" date="2021-06" db="EMBL/GenBank/DDBJ databases">
        <authorList>
            <person name="Criscuolo A."/>
        </authorList>
    </citation>
    <scope>NUCLEOTIDE SEQUENCE [LARGE SCALE GENOMIC DNA]</scope>
    <source>
        <strain evidence="3">CIP 111802</strain>
    </source>
</reference>
<dbReference type="PANTHER" id="PTHR42924">
    <property type="entry name" value="EXONUCLEASE"/>
    <property type="match status" value="1"/>
</dbReference>
<dbReference type="EMBL" id="CAJVCE010000008">
    <property type="protein sequence ID" value="CAG7644609.1"/>
    <property type="molecule type" value="Genomic_DNA"/>
</dbReference>
<name>A0ABM8VIW9_9BACL</name>
<evidence type="ECO:0000313" key="2">
    <source>
        <dbReference type="EMBL" id="CAG7644609.1"/>
    </source>
</evidence>
<organism evidence="2 3">
    <name type="scientific">Paenibacillus allorhizosphaerae</name>
    <dbReference type="NCBI Taxonomy" id="2849866"/>
    <lineage>
        <taxon>Bacteria</taxon>
        <taxon>Bacillati</taxon>
        <taxon>Bacillota</taxon>
        <taxon>Bacilli</taxon>
        <taxon>Bacillales</taxon>
        <taxon>Paenibacillaceae</taxon>
        <taxon>Paenibacillus</taxon>
    </lineage>
</organism>